<dbReference type="EMBL" id="CP054541">
    <property type="protein sequence ID" value="QSL66096.1"/>
    <property type="molecule type" value="Genomic_DNA"/>
</dbReference>
<dbReference type="AlphaFoldDB" id="A0A899FZW6"/>
<dbReference type="Proteomes" id="UP000663699">
    <property type="component" value="Chromosome 10"/>
</dbReference>
<evidence type="ECO:0000313" key="1">
    <source>
        <dbReference type="EMBL" id="QSL66096.1"/>
    </source>
</evidence>
<sequence>MIFTFQLKIIKNKNLNQKIGFQEITKKKDTQYLQSEYNLVSKDKRFSNESSLSIWSIDSDFHKIEFNNPDHCNDLYISLCVPSFFRYTGSQKENEIRRLLVYKNLSKIVMLKVASRSFFAKLRNFTKDIKLFDEILFL</sequence>
<gene>
    <name evidence="1" type="ORF">MERGE_000471</name>
</gene>
<name>A0A899FZW6_9ASCO</name>
<proteinExistence type="predicted"/>
<protein>
    <submittedName>
        <fullName evidence="1">Uncharacterized protein</fullName>
    </submittedName>
</protein>
<organism evidence="1 2">
    <name type="scientific">Pneumocystis wakefieldiae</name>
    <dbReference type="NCBI Taxonomy" id="38082"/>
    <lineage>
        <taxon>Eukaryota</taxon>
        <taxon>Fungi</taxon>
        <taxon>Dikarya</taxon>
        <taxon>Ascomycota</taxon>
        <taxon>Taphrinomycotina</taxon>
        <taxon>Pneumocystomycetes</taxon>
        <taxon>Pneumocystaceae</taxon>
        <taxon>Pneumocystis</taxon>
    </lineage>
</organism>
<evidence type="ECO:0000313" key="2">
    <source>
        <dbReference type="Proteomes" id="UP000663699"/>
    </source>
</evidence>
<keyword evidence="2" id="KW-1185">Reference proteome</keyword>
<reference evidence="1" key="1">
    <citation type="submission" date="2020-06" db="EMBL/GenBank/DDBJ databases">
        <title>Genomes of multiple members of Pneumocystis genus reveal paths to human pathogen Pneumocystis jirovecii.</title>
        <authorList>
            <person name="Cisse O.H."/>
            <person name="Ma L."/>
            <person name="Dekker J."/>
            <person name="Khil P."/>
            <person name="Jo J."/>
            <person name="Brenchley J."/>
            <person name="Blair R."/>
            <person name="Pahar B."/>
            <person name="Chabe M."/>
            <person name="Van Rompay K.A."/>
            <person name="Keesler R."/>
            <person name="Sukura A."/>
            <person name="Hirsch V."/>
            <person name="Kutty G."/>
            <person name="Liu Y."/>
            <person name="Peng L."/>
            <person name="Chen J."/>
            <person name="Song J."/>
            <person name="Weissenbacher-Lang C."/>
            <person name="Xu J."/>
            <person name="Upham N.S."/>
            <person name="Stajich J.E."/>
            <person name="Cuomo C.A."/>
            <person name="Cushion M.T."/>
            <person name="Kovacs J.A."/>
        </authorList>
    </citation>
    <scope>NUCLEOTIDE SEQUENCE</scope>
    <source>
        <strain evidence="1">2A</strain>
    </source>
</reference>
<accession>A0A899FZW6</accession>